<evidence type="ECO:0000313" key="3">
    <source>
        <dbReference type="Proteomes" id="UP000011866"/>
    </source>
</evidence>
<dbReference type="HOGENOM" id="CLU_122734_2_0_6"/>
<name>M5DP80_9GAMM</name>
<accession>M5DP80</accession>
<evidence type="ECO:0000256" key="1">
    <source>
        <dbReference type="SAM" id="MobiDB-lite"/>
    </source>
</evidence>
<dbReference type="Proteomes" id="UP000011866">
    <property type="component" value="Chromosome"/>
</dbReference>
<dbReference type="AlphaFoldDB" id="M5DP80"/>
<feature type="compositionally biased region" description="Basic residues" evidence="1">
    <location>
        <begin position="109"/>
        <end position="118"/>
    </location>
</feature>
<dbReference type="Pfam" id="PF05973">
    <property type="entry name" value="Gp49"/>
    <property type="match status" value="1"/>
</dbReference>
<organism evidence="2 3">
    <name type="scientific">Thalassolituus oleivorans MIL-1</name>
    <dbReference type="NCBI Taxonomy" id="1298593"/>
    <lineage>
        <taxon>Bacteria</taxon>
        <taxon>Pseudomonadati</taxon>
        <taxon>Pseudomonadota</taxon>
        <taxon>Gammaproteobacteria</taxon>
        <taxon>Oceanospirillales</taxon>
        <taxon>Oceanospirillaceae</taxon>
        <taxon>Thalassolituus</taxon>
    </lineage>
</organism>
<gene>
    <name evidence="2" type="ORF">TOL_1330</name>
</gene>
<feature type="region of interest" description="Disordered" evidence="1">
    <location>
        <begin position="98"/>
        <end position="118"/>
    </location>
</feature>
<dbReference type="KEGG" id="tol:TOL_1330"/>
<reference evidence="2 3" key="1">
    <citation type="journal article" date="2013" name="Genome Announc.">
        <title>Genome Sequence of Thalassolituus oleivorans MIL-1 (DSM 14913T).</title>
        <authorList>
            <person name="Golyshin P.N."/>
            <person name="Werner J."/>
            <person name="Chernikova T.N."/>
            <person name="Tran H."/>
            <person name="Ferrer M."/>
            <person name="Yakimov M.M."/>
            <person name="Teeling H."/>
            <person name="Golyshina O.V."/>
        </authorList>
    </citation>
    <scope>NUCLEOTIDE SEQUENCE [LARGE SCALE GENOMIC DNA]</scope>
    <source>
        <strain evidence="2 3">MIL-1</strain>
    </source>
</reference>
<protein>
    <recommendedName>
        <fullName evidence="4">Phage-related protein</fullName>
    </recommendedName>
</protein>
<dbReference type="InterPro" id="IPR009241">
    <property type="entry name" value="HigB-like"/>
</dbReference>
<evidence type="ECO:0000313" key="2">
    <source>
        <dbReference type="EMBL" id="CCU71755.1"/>
    </source>
</evidence>
<evidence type="ECO:0008006" key="4">
    <source>
        <dbReference type="Google" id="ProtNLM"/>
    </source>
</evidence>
<dbReference type="STRING" id="187493.CN03_11570"/>
<proteinExistence type="predicted"/>
<keyword evidence="3" id="KW-1185">Reference proteome</keyword>
<sequence length="118" mass="13680">MAVHSRKMITAVFYRSDNGNEPVRDWLLELSKDDRKAVGTDIKTVEFGWPIGMPVCRPMKDGLYEVRTNLSDRRISRVLFCFRSEKMVLLHGFIKKSQQTPKPDLDLAKRRKREVGNG</sequence>
<dbReference type="eggNOG" id="COG4679">
    <property type="taxonomic scope" value="Bacteria"/>
</dbReference>
<dbReference type="EMBL" id="HF680312">
    <property type="protein sequence ID" value="CCU71755.1"/>
    <property type="molecule type" value="Genomic_DNA"/>
</dbReference>